<keyword evidence="3" id="KW-1185">Reference proteome</keyword>
<accession>A0AAD5SLA1</accession>
<reference evidence="2" key="1">
    <citation type="submission" date="2020-05" db="EMBL/GenBank/DDBJ databases">
        <title>Phylogenomic resolution of chytrid fungi.</title>
        <authorList>
            <person name="Stajich J.E."/>
            <person name="Amses K."/>
            <person name="Simmons R."/>
            <person name="Seto K."/>
            <person name="Myers J."/>
            <person name="Bonds A."/>
            <person name="Quandt C.A."/>
            <person name="Barry K."/>
            <person name="Liu P."/>
            <person name="Grigoriev I."/>
            <person name="Longcore J.E."/>
            <person name="James T.Y."/>
        </authorList>
    </citation>
    <scope>NUCLEOTIDE SEQUENCE</scope>
    <source>
        <strain evidence="2">JEL0318</strain>
    </source>
</reference>
<evidence type="ECO:0000256" key="1">
    <source>
        <dbReference type="SAM" id="MobiDB-lite"/>
    </source>
</evidence>
<dbReference type="Pfam" id="PF14299">
    <property type="entry name" value="PP2"/>
    <property type="match status" value="1"/>
</dbReference>
<feature type="region of interest" description="Disordered" evidence="1">
    <location>
        <begin position="195"/>
        <end position="239"/>
    </location>
</feature>
<gene>
    <name evidence="2" type="ORF">HK097_005383</name>
</gene>
<organism evidence="2 3">
    <name type="scientific">Rhizophlyctis rosea</name>
    <dbReference type="NCBI Taxonomy" id="64517"/>
    <lineage>
        <taxon>Eukaryota</taxon>
        <taxon>Fungi</taxon>
        <taxon>Fungi incertae sedis</taxon>
        <taxon>Chytridiomycota</taxon>
        <taxon>Chytridiomycota incertae sedis</taxon>
        <taxon>Chytridiomycetes</taxon>
        <taxon>Rhizophlyctidales</taxon>
        <taxon>Rhizophlyctidaceae</taxon>
        <taxon>Rhizophlyctis</taxon>
    </lineage>
</organism>
<comment type="caution">
    <text evidence="2">The sequence shown here is derived from an EMBL/GenBank/DDBJ whole genome shotgun (WGS) entry which is preliminary data.</text>
</comment>
<dbReference type="AlphaFoldDB" id="A0AAD5SLA1"/>
<name>A0AAD5SLA1_9FUNG</name>
<proteinExistence type="predicted"/>
<dbReference type="EMBL" id="JADGJD010000252">
    <property type="protein sequence ID" value="KAJ3052935.1"/>
    <property type="molecule type" value="Genomic_DNA"/>
</dbReference>
<evidence type="ECO:0000313" key="3">
    <source>
        <dbReference type="Proteomes" id="UP001212841"/>
    </source>
</evidence>
<evidence type="ECO:0000313" key="2">
    <source>
        <dbReference type="EMBL" id="KAJ3052935.1"/>
    </source>
</evidence>
<dbReference type="InterPro" id="IPR025886">
    <property type="entry name" value="PP2-like"/>
</dbReference>
<feature type="compositionally biased region" description="Acidic residues" evidence="1">
    <location>
        <begin position="205"/>
        <end position="216"/>
    </location>
</feature>
<dbReference type="Proteomes" id="UP001212841">
    <property type="component" value="Unassembled WGS sequence"/>
</dbReference>
<sequence>MLLLARRYGKNAVPKETGDDSIYLNEYKNLSVDGTYIPADKLQITWSNGHYWKIEDNDSALSTKIAVLSSVCWFDVVGEIRGVRRGKYRPVARIRFERDAFGLEGVQLSAAVIEKSDEPSVDPTEVAKSTVTFPQDYQSMRAAWKLFRMPILQVGTEPGAAEYHTVRISAVDHGTGWKAGLSIDYVGLETVEERKVRRSGVEGGDTVDSDDSDDDDNQARLGNSGGDDDAEGGAGSWTGGIVGAARRFLNI</sequence>
<protein>
    <submittedName>
        <fullName evidence="2">Uncharacterized protein</fullName>
    </submittedName>
</protein>